<gene>
    <name evidence="1" type="ORF">GJ744_012078</name>
</gene>
<proteinExistence type="predicted"/>
<evidence type="ECO:0000313" key="2">
    <source>
        <dbReference type="Proteomes" id="UP000606974"/>
    </source>
</evidence>
<dbReference type="Proteomes" id="UP000606974">
    <property type="component" value="Unassembled WGS sequence"/>
</dbReference>
<sequence length="72" mass="7919">MAVFWVLGDGLIVRYDLPTRSGAKAGQWRCDRYLADSNSLPCRALSTMRGTIPGLFLDIGDVSCGTRAELKR</sequence>
<reference evidence="1" key="1">
    <citation type="submission" date="2020-02" db="EMBL/GenBank/DDBJ databases">
        <authorList>
            <person name="Palmer J.M."/>
        </authorList>
    </citation>
    <scope>NUCLEOTIDE SEQUENCE</scope>
    <source>
        <strain evidence="1">EPUS1.4</strain>
        <tissue evidence="1">Thallus</tissue>
    </source>
</reference>
<dbReference type="AlphaFoldDB" id="A0A8H7AJH4"/>
<dbReference type="EMBL" id="JAACFV010000090">
    <property type="protein sequence ID" value="KAF7506270.1"/>
    <property type="molecule type" value="Genomic_DNA"/>
</dbReference>
<keyword evidence="2" id="KW-1185">Reference proteome</keyword>
<organism evidence="1 2">
    <name type="scientific">Endocarpon pusillum</name>
    <dbReference type="NCBI Taxonomy" id="364733"/>
    <lineage>
        <taxon>Eukaryota</taxon>
        <taxon>Fungi</taxon>
        <taxon>Dikarya</taxon>
        <taxon>Ascomycota</taxon>
        <taxon>Pezizomycotina</taxon>
        <taxon>Eurotiomycetes</taxon>
        <taxon>Chaetothyriomycetidae</taxon>
        <taxon>Verrucariales</taxon>
        <taxon>Verrucariaceae</taxon>
        <taxon>Endocarpon</taxon>
    </lineage>
</organism>
<protein>
    <submittedName>
        <fullName evidence="1">Uncharacterized protein</fullName>
    </submittedName>
</protein>
<accession>A0A8H7AJH4</accession>
<comment type="caution">
    <text evidence="1">The sequence shown here is derived from an EMBL/GenBank/DDBJ whole genome shotgun (WGS) entry which is preliminary data.</text>
</comment>
<evidence type="ECO:0000313" key="1">
    <source>
        <dbReference type="EMBL" id="KAF7506270.1"/>
    </source>
</evidence>
<name>A0A8H7AJH4_9EURO</name>